<feature type="compositionally biased region" description="Acidic residues" evidence="1">
    <location>
        <begin position="144"/>
        <end position="161"/>
    </location>
</feature>
<dbReference type="PANTHER" id="PTHR36879:SF1">
    <property type="entry name" value="GLUTAMATE-RICH PROTEIN 4"/>
    <property type="match status" value="1"/>
</dbReference>
<evidence type="ECO:0000256" key="1">
    <source>
        <dbReference type="SAM" id="MobiDB-lite"/>
    </source>
</evidence>
<evidence type="ECO:0000313" key="3">
    <source>
        <dbReference type="EMBL" id="KAF5924163.1"/>
    </source>
</evidence>
<feature type="chain" id="PRO_5029851189" description="Glutamate-rich protein 4" evidence="2">
    <location>
        <begin position="16"/>
        <end position="188"/>
    </location>
</feature>
<protein>
    <recommendedName>
        <fullName evidence="5">Glutamate-rich protein 4</fullName>
    </recommendedName>
</protein>
<dbReference type="EMBL" id="JACDTQ010001059">
    <property type="protein sequence ID" value="KAF5924163.1"/>
    <property type="molecule type" value="Genomic_DNA"/>
</dbReference>
<keyword evidence="4" id="KW-1185">Reference proteome</keyword>
<evidence type="ECO:0008006" key="5">
    <source>
        <dbReference type="Google" id="ProtNLM"/>
    </source>
</evidence>
<dbReference type="Pfam" id="PF15039">
    <property type="entry name" value="DUF4530"/>
    <property type="match status" value="1"/>
</dbReference>
<organism evidence="3 4">
    <name type="scientific">Diceros bicornis minor</name>
    <name type="common">South-central black rhinoceros</name>
    <dbReference type="NCBI Taxonomy" id="77932"/>
    <lineage>
        <taxon>Eukaryota</taxon>
        <taxon>Metazoa</taxon>
        <taxon>Chordata</taxon>
        <taxon>Craniata</taxon>
        <taxon>Vertebrata</taxon>
        <taxon>Euteleostomi</taxon>
        <taxon>Mammalia</taxon>
        <taxon>Eutheria</taxon>
        <taxon>Laurasiatheria</taxon>
        <taxon>Perissodactyla</taxon>
        <taxon>Rhinocerotidae</taxon>
        <taxon>Diceros</taxon>
    </lineage>
</organism>
<comment type="caution">
    <text evidence="3">The sequence shown here is derived from an EMBL/GenBank/DDBJ whole genome shotgun (WGS) entry which is preliminary data.</text>
</comment>
<dbReference type="InterPro" id="IPR029202">
    <property type="entry name" value="DUF4530"/>
</dbReference>
<feature type="region of interest" description="Disordered" evidence="1">
    <location>
        <begin position="144"/>
        <end position="176"/>
    </location>
</feature>
<accession>A0A7J7F7X7</accession>
<dbReference type="AlphaFoldDB" id="A0A7J7F7X7"/>
<reference evidence="3 4" key="1">
    <citation type="journal article" date="2020" name="Mol. Biol. Evol.">
        <title>Interspecific Gene Flow and the Evolution of Specialization in Black and White Rhinoceros.</title>
        <authorList>
            <person name="Moodley Y."/>
            <person name="Westbury M.V."/>
            <person name="Russo I.M."/>
            <person name="Gopalakrishnan S."/>
            <person name="Rakotoarivelo A."/>
            <person name="Olsen R.A."/>
            <person name="Prost S."/>
            <person name="Tunstall T."/>
            <person name="Ryder O.A."/>
            <person name="Dalen L."/>
            <person name="Bruford M.W."/>
        </authorList>
    </citation>
    <scope>NUCLEOTIDE SEQUENCE [LARGE SCALE GENOMIC DNA]</scope>
    <source>
        <strain evidence="3">SBR-YM</strain>
        <tissue evidence="3">Skin</tissue>
    </source>
</reference>
<keyword evidence="2" id="KW-0732">Signal</keyword>
<dbReference type="PANTHER" id="PTHR36879">
    <property type="entry name" value="GLUTAMATE-RICH PROTEIN 4"/>
    <property type="match status" value="1"/>
</dbReference>
<evidence type="ECO:0000313" key="4">
    <source>
        <dbReference type="Proteomes" id="UP000551758"/>
    </source>
</evidence>
<proteinExistence type="predicted"/>
<evidence type="ECO:0000256" key="2">
    <source>
        <dbReference type="SAM" id="SignalP"/>
    </source>
</evidence>
<name>A0A7J7F7X7_DICBM</name>
<dbReference type="Proteomes" id="UP000551758">
    <property type="component" value="Unassembled WGS sequence"/>
</dbReference>
<sequence length="188" mass="21115">MRLLILTAEWTLGYAIPASPLPYPFLSPTPSSPGDWVTLDLATSCSWLPLLRDMELWRQLWQAGLVPPGLGPPPQALRGIPPVGRAGQTLMCPAVDTKGARESLLWIWEELGNLRRVDVQLLGQLCSLGLEVRVLREELVTFLEEEEEEESMKEEEEDEEPEGKQEEGQLVVSCPTQSHRLPDFEMTI</sequence>
<gene>
    <name evidence="3" type="ORF">HPG69_018097</name>
</gene>
<feature type="signal peptide" evidence="2">
    <location>
        <begin position="1"/>
        <end position="15"/>
    </location>
</feature>